<feature type="domain" description="TLC" evidence="9">
    <location>
        <begin position="125"/>
        <end position="318"/>
    </location>
</feature>
<feature type="transmembrane region" description="Helical" evidence="8">
    <location>
        <begin position="37"/>
        <end position="59"/>
    </location>
</feature>
<evidence type="ECO:0000256" key="6">
    <source>
        <dbReference type="PROSITE-ProRule" id="PRU00205"/>
    </source>
</evidence>
<evidence type="ECO:0000259" key="9">
    <source>
        <dbReference type="PROSITE" id="PS50922"/>
    </source>
</evidence>
<evidence type="ECO:0000256" key="2">
    <source>
        <dbReference type="ARBA" id="ARBA00009808"/>
    </source>
</evidence>
<dbReference type="PANTHER" id="PTHR12560">
    <property type="entry name" value="LONGEVITY ASSURANCE FACTOR 1 LAG1"/>
    <property type="match status" value="1"/>
</dbReference>
<dbReference type="HOGENOM" id="CLU_028277_2_1_1"/>
<dbReference type="OrthoDB" id="537032at2759"/>
<feature type="transmembrane region" description="Helical" evidence="8">
    <location>
        <begin position="249"/>
        <end position="273"/>
    </location>
</feature>
<dbReference type="Pfam" id="PF03798">
    <property type="entry name" value="TRAM_LAG1_CLN8"/>
    <property type="match status" value="1"/>
</dbReference>
<evidence type="ECO:0000256" key="8">
    <source>
        <dbReference type="SAM" id="Phobius"/>
    </source>
</evidence>
<keyword evidence="11" id="KW-1185">Reference proteome</keyword>
<evidence type="ECO:0000313" key="11">
    <source>
        <dbReference type="Proteomes" id="UP000054217"/>
    </source>
</evidence>
<dbReference type="SMART" id="SM00724">
    <property type="entry name" value="TLC"/>
    <property type="match status" value="1"/>
</dbReference>
<evidence type="ECO:0000256" key="1">
    <source>
        <dbReference type="ARBA" id="ARBA00004141"/>
    </source>
</evidence>
<dbReference type="STRING" id="870435.A0A0C3PUH8"/>
<reference evidence="10 11" key="1">
    <citation type="submission" date="2014-04" db="EMBL/GenBank/DDBJ databases">
        <authorList>
            <consortium name="DOE Joint Genome Institute"/>
            <person name="Kuo A."/>
            <person name="Kohler A."/>
            <person name="Costa M.D."/>
            <person name="Nagy L.G."/>
            <person name="Floudas D."/>
            <person name="Copeland A."/>
            <person name="Barry K.W."/>
            <person name="Cichocki N."/>
            <person name="Veneault-Fourrey C."/>
            <person name="LaButti K."/>
            <person name="Lindquist E.A."/>
            <person name="Lipzen A."/>
            <person name="Lundell T."/>
            <person name="Morin E."/>
            <person name="Murat C."/>
            <person name="Sun H."/>
            <person name="Tunlid A."/>
            <person name="Henrissat B."/>
            <person name="Grigoriev I.V."/>
            <person name="Hibbett D.S."/>
            <person name="Martin F."/>
            <person name="Nordberg H.P."/>
            <person name="Cantor M.N."/>
            <person name="Hua S.X."/>
        </authorList>
    </citation>
    <scope>NUCLEOTIDE SEQUENCE [LARGE SCALE GENOMIC DNA]</scope>
    <source>
        <strain evidence="10 11">Marx 270</strain>
    </source>
</reference>
<dbReference type="PIRSF" id="PIRSF005225">
    <property type="entry name" value="LAG1_LAC1"/>
    <property type="match status" value="1"/>
</dbReference>
<dbReference type="Proteomes" id="UP000054217">
    <property type="component" value="Unassembled WGS sequence"/>
</dbReference>
<dbReference type="GO" id="GO:0046513">
    <property type="term" value="P:ceramide biosynthetic process"/>
    <property type="evidence" value="ECO:0007669"/>
    <property type="project" value="InterPro"/>
</dbReference>
<evidence type="ECO:0000256" key="5">
    <source>
        <dbReference type="ARBA" id="ARBA00023136"/>
    </source>
</evidence>
<keyword evidence="4 8" id="KW-1133">Transmembrane helix</keyword>
<evidence type="ECO:0000256" key="4">
    <source>
        <dbReference type="ARBA" id="ARBA00022989"/>
    </source>
</evidence>
<evidence type="ECO:0000313" key="10">
    <source>
        <dbReference type="EMBL" id="KIO12901.1"/>
    </source>
</evidence>
<protein>
    <recommendedName>
        <fullName evidence="9">TLC domain-containing protein</fullName>
    </recommendedName>
</protein>
<dbReference type="AlphaFoldDB" id="A0A0C3PUH8"/>
<dbReference type="InterPro" id="IPR016439">
    <property type="entry name" value="Lag1/Lac1-like"/>
</dbReference>
<accession>A0A0C3PUH8</accession>
<comment type="subcellular location">
    <subcellularLocation>
        <location evidence="1">Membrane</location>
        <topology evidence="1">Multi-pass membrane protein</topology>
    </subcellularLocation>
</comment>
<dbReference type="EMBL" id="KN831947">
    <property type="protein sequence ID" value="KIO12901.1"/>
    <property type="molecule type" value="Genomic_DNA"/>
</dbReference>
<feature type="compositionally biased region" description="Polar residues" evidence="7">
    <location>
        <begin position="85"/>
        <end position="98"/>
    </location>
</feature>
<dbReference type="PANTHER" id="PTHR12560:SF0">
    <property type="entry name" value="LD18904P"/>
    <property type="match status" value="1"/>
</dbReference>
<evidence type="ECO:0000256" key="7">
    <source>
        <dbReference type="SAM" id="MobiDB-lite"/>
    </source>
</evidence>
<keyword evidence="5 6" id="KW-0472">Membrane</keyword>
<dbReference type="PROSITE" id="PS50922">
    <property type="entry name" value="TLC"/>
    <property type="match status" value="1"/>
</dbReference>
<gene>
    <name evidence="10" type="ORF">M404DRAFT_19604</name>
</gene>
<feature type="region of interest" description="Disordered" evidence="7">
    <location>
        <begin position="82"/>
        <end position="118"/>
    </location>
</feature>
<keyword evidence="3 6" id="KW-0812">Transmembrane</keyword>
<name>A0A0C3PUH8_PISTI</name>
<proteinExistence type="inferred from homology"/>
<comment type="similarity">
    <text evidence="2">Belongs to the sphingosine N-acyltransferase family.</text>
</comment>
<dbReference type="GO" id="GO:0050291">
    <property type="term" value="F:sphingosine N-acyltransferase activity"/>
    <property type="evidence" value="ECO:0007669"/>
    <property type="project" value="InterPro"/>
</dbReference>
<dbReference type="InParanoid" id="A0A0C3PUH8"/>
<feature type="transmembrane region" description="Helical" evidence="8">
    <location>
        <begin position="212"/>
        <end position="237"/>
    </location>
</feature>
<organism evidence="10 11">
    <name type="scientific">Pisolithus tinctorius Marx 270</name>
    <dbReference type="NCBI Taxonomy" id="870435"/>
    <lineage>
        <taxon>Eukaryota</taxon>
        <taxon>Fungi</taxon>
        <taxon>Dikarya</taxon>
        <taxon>Basidiomycota</taxon>
        <taxon>Agaricomycotina</taxon>
        <taxon>Agaricomycetes</taxon>
        <taxon>Agaricomycetidae</taxon>
        <taxon>Boletales</taxon>
        <taxon>Sclerodermatineae</taxon>
        <taxon>Pisolithaceae</taxon>
        <taxon>Pisolithus</taxon>
    </lineage>
</organism>
<dbReference type="GO" id="GO:0016020">
    <property type="term" value="C:membrane"/>
    <property type="evidence" value="ECO:0007669"/>
    <property type="project" value="UniProtKB-SubCell"/>
</dbReference>
<evidence type="ECO:0000256" key="3">
    <source>
        <dbReference type="ARBA" id="ARBA00022692"/>
    </source>
</evidence>
<reference evidence="11" key="2">
    <citation type="submission" date="2015-01" db="EMBL/GenBank/DDBJ databases">
        <title>Evolutionary Origins and Diversification of the Mycorrhizal Mutualists.</title>
        <authorList>
            <consortium name="DOE Joint Genome Institute"/>
            <consortium name="Mycorrhizal Genomics Consortium"/>
            <person name="Kohler A."/>
            <person name="Kuo A."/>
            <person name="Nagy L.G."/>
            <person name="Floudas D."/>
            <person name="Copeland A."/>
            <person name="Barry K.W."/>
            <person name="Cichocki N."/>
            <person name="Veneault-Fourrey C."/>
            <person name="LaButti K."/>
            <person name="Lindquist E.A."/>
            <person name="Lipzen A."/>
            <person name="Lundell T."/>
            <person name="Morin E."/>
            <person name="Murat C."/>
            <person name="Riley R."/>
            <person name="Ohm R."/>
            <person name="Sun H."/>
            <person name="Tunlid A."/>
            <person name="Henrissat B."/>
            <person name="Grigoriev I.V."/>
            <person name="Hibbett D.S."/>
            <person name="Martin F."/>
        </authorList>
    </citation>
    <scope>NUCLEOTIDE SEQUENCE [LARGE SCALE GENOMIC DNA]</scope>
    <source>
        <strain evidence="11">Marx 270</strain>
    </source>
</reference>
<sequence>MNTPQAAEWLPSFLVPFFTLSYPTEKPIYTDSFHDSAYFSTGLLDGCLIISYIAIMAILRDFTRIYVLEPFARWKLTRDWERSPRPTNDGTGTPNGSAANGCAVHTSKEDASPSMSKKQARKMHRSVMRFAEQGWSAIYYSIQFSYGLYVHSQLPTRVLNPTALWLNYPHAPLAGPLKLYYITQTAFYSHQIFILNAEARRKDHGQMMTHHVITVFLLVASYFTNYTRIGCLIAVIMDFSDILLPIAKMFRYIGLYTLCDITFGSFLVSWLITRHVLFVIAIKSAWFDSVRLVPENSWAPERGAYFSEITNNTFVSLLVFLEWKGPEEKAGGMAPFEPAKARKTTEPTKRRKNLFLKIFGNGSDINTPAAL</sequence>
<dbReference type="InterPro" id="IPR006634">
    <property type="entry name" value="TLC-dom"/>
</dbReference>